<accession>A0ABW8SPY7</accession>
<dbReference type="Proteomes" id="UP001623660">
    <property type="component" value="Unassembled WGS sequence"/>
</dbReference>
<name>A0ABW8SPY7_9CLOT</name>
<sequence length="154" mass="16991">MSIAWPACVANDGVYSMALAFNPDMVRADPDKFNENFEKIAKANPSLKWACENGMYVFGVDTPTEVILKLKDFSMEGVAEKIQCPTLILEAEEDKISVGQAKRLYDALTCEKTFMLFTSEEGAGKHCEAGAKLLSNERILSWVDEQLLNSASGK</sequence>
<evidence type="ECO:0000313" key="2">
    <source>
        <dbReference type="Proteomes" id="UP001623660"/>
    </source>
</evidence>
<dbReference type="EMBL" id="JBJHZX010000049">
    <property type="protein sequence ID" value="MFL0198157.1"/>
    <property type="molecule type" value="Genomic_DNA"/>
</dbReference>
<organism evidence="1 2">
    <name type="scientific">Candidatus Clostridium eludens</name>
    <dbReference type="NCBI Taxonomy" id="3381663"/>
    <lineage>
        <taxon>Bacteria</taxon>
        <taxon>Bacillati</taxon>
        <taxon>Bacillota</taxon>
        <taxon>Clostridia</taxon>
        <taxon>Eubacteriales</taxon>
        <taxon>Clostridiaceae</taxon>
        <taxon>Clostridium</taxon>
    </lineage>
</organism>
<dbReference type="Gene3D" id="3.40.50.1820">
    <property type="entry name" value="alpha/beta hydrolase"/>
    <property type="match status" value="1"/>
</dbReference>
<reference evidence="1 2" key="1">
    <citation type="submission" date="2024-11" db="EMBL/GenBank/DDBJ databases">
        <authorList>
            <person name="Heng Y.C."/>
            <person name="Lim A.C.H."/>
            <person name="Lee J.K.Y."/>
            <person name="Kittelmann S."/>
        </authorList>
    </citation>
    <scope>NUCLEOTIDE SEQUENCE [LARGE SCALE GENOMIC DNA]</scope>
    <source>
        <strain evidence="1 2">WILCCON 0269</strain>
    </source>
</reference>
<gene>
    <name evidence="1" type="ORF">ACJDU8_21700</name>
</gene>
<comment type="caution">
    <text evidence="1">The sequence shown here is derived from an EMBL/GenBank/DDBJ whole genome shotgun (WGS) entry which is preliminary data.</text>
</comment>
<protein>
    <submittedName>
        <fullName evidence="1">Alpha/beta hydrolase family protein</fullName>
        <ecNumber evidence="1">3.4.-.-</ecNumber>
    </submittedName>
</protein>
<dbReference type="RefSeq" id="WP_406794266.1">
    <property type="nucleotide sequence ID" value="NZ_JBJHZX010000049.1"/>
</dbReference>
<dbReference type="SUPFAM" id="SSF53474">
    <property type="entry name" value="alpha/beta-Hydrolases"/>
    <property type="match status" value="1"/>
</dbReference>
<dbReference type="EC" id="3.4.-.-" evidence="1"/>
<dbReference type="InterPro" id="IPR029058">
    <property type="entry name" value="AB_hydrolase_fold"/>
</dbReference>
<dbReference type="GO" id="GO:0016787">
    <property type="term" value="F:hydrolase activity"/>
    <property type="evidence" value="ECO:0007669"/>
    <property type="project" value="UniProtKB-KW"/>
</dbReference>
<keyword evidence="2" id="KW-1185">Reference proteome</keyword>
<keyword evidence="1" id="KW-0378">Hydrolase</keyword>
<evidence type="ECO:0000313" key="1">
    <source>
        <dbReference type="EMBL" id="MFL0198157.1"/>
    </source>
</evidence>
<proteinExistence type="predicted"/>